<dbReference type="InterPro" id="IPR044524">
    <property type="entry name" value="Isoase_HisA-like"/>
</dbReference>
<evidence type="ECO:0000256" key="1">
    <source>
        <dbReference type="ARBA" id="ARBA00000901"/>
    </source>
</evidence>
<dbReference type="InterPro" id="IPR023016">
    <property type="entry name" value="HisA/PriA"/>
</dbReference>
<dbReference type="PANTHER" id="PTHR43090:SF2">
    <property type="entry name" value="1-(5-PHOSPHORIBOSYL)-5-[(5-PHOSPHORIBOSYLAMINO)METHYLIDENEAMINO] IMIDAZOLE-4-CARBOXAMIDE ISOMERASE"/>
    <property type="match status" value="1"/>
</dbReference>
<dbReference type="Proteomes" id="UP000265882">
    <property type="component" value="Unassembled WGS sequence"/>
</dbReference>
<comment type="subcellular location">
    <subcellularLocation>
        <location evidence="2 9 11">Cytoplasm</location>
    </subcellularLocation>
</comment>
<evidence type="ECO:0000256" key="11">
    <source>
        <dbReference type="RuleBase" id="RU003658"/>
    </source>
</evidence>
<feature type="active site" description="Proton donor" evidence="9">
    <location>
        <position position="129"/>
    </location>
</feature>
<proteinExistence type="inferred from homology"/>
<dbReference type="InterPro" id="IPR006062">
    <property type="entry name" value="His_biosynth"/>
</dbReference>
<dbReference type="InterPro" id="IPR013785">
    <property type="entry name" value="Aldolase_TIM"/>
</dbReference>
<dbReference type="Gene3D" id="3.20.20.70">
    <property type="entry name" value="Aldolase class I"/>
    <property type="match status" value="1"/>
</dbReference>
<evidence type="ECO:0000256" key="8">
    <source>
        <dbReference type="ARBA" id="ARBA00023235"/>
    </source>
</evidence>
<dbReference type="GO" id="GO:0005737">
    <property type="term" value="C:cytoplasm"/>
    <property type="evidence" value="ECO:0007669"/>
    <property type="project" value="UniProtKB-SubCell"/>
</dbReference>
<name>A0A3A4NTX0_ABYX5</name>
<evidence type="ECO:0000256" key="7">
    <source>
        <dbReference type="ARBA" id="ARBA00023102"/>
    </source>
</evidence>
<comment type="pathway">
    <text evidence="3 9 11">Amino-acid biosynthesis; L-histidine biosynthesis; L-histidine from 5-phospho-alpha-D-ribose 1-diphosphate: step 4/9.</text>
</comment>
<keyword evidence="8 9" id="KW-0413">Isomerase</keyword>
<dbReference type="GO" id="GO:0000162">
    <property type="term" value="P:L-tryptophan biosynthetic process"/>
    <property type="evidence" value="ECO:0007669"/>
    <property type="project" value="TreeGrafter"/>
</dbReference>
<evidence type="ECO:0000256" key="9">
    <source>
        <dbReference type="HAMAP-Rule" id="MF_01014"/>
    </source>
</evidence>
<protein>
    <recommendedName>
        <fullName evidence="9 11">1-(5-phosphoribosyl)-5-[(5-phosphoribosylamino)methylideneamino] imidazole-4-carboxamide isomerase</fullName>
        <ecNumber evidence="9 11">5.3.1.16</ecNumber>
    </recommendedName>
    <alternativeName>
        <fullName evidence="9">Phosphoribosylformimino-5-aminoimidazole carboxamide ribotide isomerase</fullName>
    </alternativeName>
</protein>
<dbReference type="HAMAP" id="MF_01014">
    <property type="entry name" value="HisA"/>
    <property type="match status" value="1"/>
</dbReference>
<dbReference type="Pfam" id="PF00977">
    <property type="entry name" value="His_biosynth"/>
    <property type="match status" value="1"/>
</dbReference>
<dbReference type="InterPro" id="IPR011060">
    <property type="entry name" value="RibuloseP-bd_barrel"/>
</dbReference>
<dbReference type="CDD" id="cd04732">
    <property type="entry name" value="HisA"/>
    <property type="match status" value="1"/>
</dbReference>
<accession>A0A3A4NTX0</accession>
<comment type="catalytic activity">
    <reaction evidence="1 9 11">
        <text>1-(5-phospho-beta-D-ribosyl)-5-[(5-phospho-beta-D-ribosylamino)methylideneamino]imidazole-4-carboxamide = 5-[(5-phospho-1-deoxy-D-ribulos-1-ylimino)methylamino]-1-(5-phospho-beta-D-ribosyl)imidazole-4-carboxamide</text>
        <dbReference type="Rhea" id="RHEA:15469"/>
        <dbReference type="ChEBI" id="CHEBI:58435"/>
        <dbReference type="ChEBI" id="CHEBI:58525"/>
        <dbReference type="EC" id="5.3.1.16"/>
    </reaction>
</comment>
<evidence type="ECO:0000313" key="13">
    <source>
        <dbReference type="Proteomes" id="UP000265882"/>
    </source>
</evidence>
<dbReference type="NCBIfam" id="TIGR00007">
    <property type="entry name" value="1-(5-phosphoribosyl)-5-[(5-phosphoribosylamino)methylideneamino]imidazole-4-carboxamide isomerase"/>
    <property type="match status" value="1"/>
</dbReference>
<gene>
    <name evidence="9 12" type="primary">hisA</name>
    <name evidence="12" type="ORF">C4520_08855</name>
</gene>
<comment type="caution">
    <text evidence="12">The sequence shown here is derived from an EMBL/GenBank/DDBJ whole genome shotgun (WGS) entry which is preliminary data.</text>
</comment>
<keyword evidence="5 9" id="KW-0963">Cytoplasm</keyword>
<dbReference type="AlphaFoldDB" id="A0A3A4NTX0"/>
<dbReference type="PANTHER" id="PTHR43090">
    <property type="entry name" value="1-(5-PHOSPHORIBOSYL)-5-[(5-PHOSPHORIBOSYLAMINO)METHYLIDENEAMINO] IMIDAZOLE-4-CARBOXAMIDE ISOMERASE"/>
    <property type="match status" value="1"/>
</dbReference>
<dbReference type="UniPathway" id="UPA00031">
    <property type="reaction ID" value="UER00009"/>
</dbReference>
<organism evidence="12 13">
    <name type="scientific">Abyssobacteria bacterium (strain SURF_5)</name>
    <dbReference type="NCBI Taxonomy" id="2093360"/>
    <lineage>
        <taxon>Bacteria</taxon>
        <taxon>Pseudomonadati</taxon>
        <taxon>Candidatus Hydrogenedentota</taxon>
        <taxon>Candidatus Abyssobacteria</taxon>
    </lineage>
</organism>
<evidence type="ECO:0000256" key="3">
    <source>
        <dbReference type="ARBA" id="ARBA00005133"/>
    </source>
</evidence>
<evidence type="ECO:0000256" key="2">
    <source>
        <dbReference type="ARBA" id="ARBA00004496"/>
    </source>
</evidence>
<dbReference type="GO" id="GO:0000105">
    <property type="term" value="P:L-histidine biosynthetic process"/>
    <property type="evidence" value="ECO:0007669"/>
    <property type="project" value="UniProtKB-UniRule"/>
</dbReference>
<reference evidence="12 13" key="1">
    <citation type="journal article" date="2017" name="ISME J.">
        <title>Energy and carbon metabolisms in a deep terrestrial subsurface fluid microbial community.</title>
        <authorList>
            <person name="Momper L."/>
            <person name="Jungbluth S.P."/>
            <person name="Lee M.D."/>
            <person name="Amend J.P."/>
        </authorList>
    </citation>
    <scope>NUCLEOTIDE SEQUENCE [LARGE SCALE GENOMIC DNA]</scope>
    <source>
        <strain evidence="12">SURF_5</strain>
    </source>
</reference>
<comment type="similarity">
    <text evidence="4 9 10">Belongs to the HisA/HisF family.</text>
</comment>
<evidence type="ECO:0000256" key="6">
    <source>
        <dbReference type="ARBA" id="ARBA00022605"/>
    </source>
</evidence>
<dbReference type="FunFam" id="3.20.20.70:FF:000009">
    <property type="entry name" value="1-(5-phosphoribosyl)-5-[(5-phosphoribosylamino)methylideneamino] imidazole-4-carboxamide isomerase"/>
    <property type="match status" value="1"/>
</dbReference>
<dbReference type="InterPro" id="IPR006063">
    <property type="entry name" value="HisA_bact_arch"/>
</dbReference>
<evidence type="ECO:0000256" key="4">
    <source>
        <dbReference type="ARBA" id="ARBA00009667"/>
    </source>
</evidence>
<feature type="active site" description="Proton acceptor" evidence="9">
    <location>
        <position position="8"/>
    </location>
</feature>
<evidence type="ECO:0000313" key="12">
    <source>
        <dbReference type="EMBL" id="RJP21995.1"/>
    </source>
</evidence>
<dbReference type="EMBL" id="QZKU01000062">
    <property type="protein sequence ID" value="RJP21995.1"/>
    <property type="molecule type" value="Genomic_DNA"/>
</dbReference>
<dbReference type="SUPFAM" id="SSF51366">
    <property type="entry name" value="Ribulose-phoshate binding barrel"/>
    <property type="match status" value="1"/>
</dbReference>
<keyword evidence="7 9" id="KW-0368">Histidine biosynthesis</keyword>
<evidence type="ECO:0000256" key="10">
    <source>
        <dbReference type="RuleBase" id="RU003657"/>
    </source>
</evidence>
<sequence>MVLYPAIDLKGGRCVRLEQGKPEREKVYFDDPATVARQWAAQGAQWLHVVDLDGALSSEPRNLPSLKTIRASVDIPIQFGGGNRTIDAVSAVLAIGANRVVLGTAALQSPDFLREACSKFGDRIAVGIDARDGRVAIRGWQDVTTMDAVMFAEQVERAGAGHIIYTDIARDGMLTGPNLQALKHMADHCSVSLIASGGIARLDDVAAVARLAPGKIVGMIIGKALYEGAFSLPEALITARKASLSSRQNTR</sequence>
<dbReference type="EC" id="5.3.1.16" evidence="9 11"/>
<evidence type="ECO:0000256" key="5">
    <source>
        <dbReference type="ARBA" id="ARBA00022490"/>
    </source>
</evidence>
<dbReference type="GO" id="GO:0003949">
    <property type="term" value="F:1-(5-phosphoribosyl)-5-[(5-phosphoribosylamino)methylideneamino]imidazole-4-carboxamide isomerase activity"/>
    <property type="evidence" value="ECO:0007669"/>
    <property type="project" value="UniProtKB-UniRule"/>
</dbReference>
<keyword evidence="6 9" id="KW-0028">Amino-acid biosynthesis</keyword>